<reference evidence="13 14" key="1">
    <citation type="submission" date="2020-01" db="EMBL/GenBank/DDBJ databases">
        <title>Complete genome sequence of a human oral phylogroup 1 Treponema sp. strain ATCC 700766, originally isolated from periodontitis dental plaque.</title>
        <authorList>
            <person name="Chan Y."/>
            <person name="Huo Y.-B."/>
            <person name="Yu X.-L."/>
            <person name="Zeng H."/>
            <person name="Leung W.-K."/>
            <person name="Watt R.M."/>
        </authorList>
    </citation>
    <scope>NUCLEOTIDE SEQUENCE [LARGE SCALE GENOMIC DNA]</scope>
    <source>
        <strain evidence="13 14">OMZ 804</strain>
    </source>
</reference>
<feature type="transmembrane region" description="Helical" evidence="10">
    <location>
        <begin position="12"/>
        <end position="34"/>
    </location>
</feature>
<feature type="domain" description="HAMP" evidence="12">
    <location>
        <begin position="308"/>
        <end position="362"/>
    </location>
</feature>
<evidence type="ECO:0000256" key="3">
    <source>
        <dbReference type="ARBA" id="ARBA00022500"/>
    </source>
</evidence>
<comment type="subcellular location">
    <subcellularLocation>
        <location evidence="1">Cell membrane</location>
        <topology evidence="1">Multi-pass membrane protein</topology>
    </subcellularLocation>
</comment>
<dbReference type="Gene3D" id="6.10.340.10">
    <property type="match status" value="1"/>
</dbReference>
<evidence type="ECO:0000256" key="2">
    <source>
        <dbReference type="ARBA" id="ARBA00022475"/>
    </source>
</evidence>
<feature type="transmembrane region" description="Helical" evidence="10">
    <location>
        <begin position="287"/>
        <end position="306"/>
    </location>
</feature>
<keyword evidence="6 10" id="KW-0472">Membrane</keyword>
<evidence type="ECO:0000256" key="1">
    <source>
        <dbReference type="ARBA" id="ARBA00004651"/>
    </source>
</evidence>
<dbReference type="GO" id="GO:0006935">
    <property type="term" value="P:chemotaxis"/>
    <property type="evidence" value="ECO:0007669"/>
    <property type="project" value="UniProtKB-KW"/>
</dbReference>
<organism evidence="13 14">
    <name type="scientific">Treponema vincentii</name>
    <dbReference type="NCBI Taxonomy" id="69710"/>
    <lineage>
        <taxon>Bacteria</taxon>
        <taxon>Pseudomonadati</taxon>
        <taxon>Spirochaetota</taxon>
        <taxon>Spirochaetia</taxon>
        <taxon>Spirochaetales</taxon>
        <taxon>Treponemataceae</taxon>
        <taxon>Treponema</taxon>
    </lineage>
</organism>
<evidence type="ECO:0000256" key="6">
    <source>
        <dbReference type="ARBA" id="ARBA00023136"/>
    </source>
</evidence>
<keyword evidence="2" id="KW-1003">Cell membrane</keyword>
<dbReference type="CDD" id="cd06225">
    <property type="entry name" value="HAMP"/>
    <property type="match status" value="1"/>
</dbReference>
<feature type="coiled-coil region" evidence="9">
    <location>
        <begin position="557"/>
        <end position="608"/>
    </location>
</feature>
<name>A0A6P1Y353_9SPIR</name>
<evidence type="ECO:0000256" key="4">
    <source>
        <dbReference type="ARBA" id="ARBA00022692"/>
    </source>
</evidence>
<keyword evidence="9" id="KW-0175">Coiled coil</keyword>
<dbReference type="EMBL" id="CP048020">
    <property type="protein sequence ID" value="QHX43955.1"/>
    <property type="molecule type" value="Genomic_DNA"/>
</dbReference>
<dbReference type="Gene3D" id="1.10.287.950">
    <property type="entry name" value="Methyl-accepting chemotaxis protein"/>
    <property type="match status" value="1"/>
</dbReference>
<evidence type="ECO:0000259" key="11">
    <source>
        <dbReference type="PROSITE" id="PS50111"/>
    </source>
</evidence>
<dbReference type="KEGG" id="trz:GWP43_11440"/>
<gene>
    <name evidence="13" type="ORF">GWP43_11440</name>
</gene>
<dbReference type="Proteomes" id="UP000464374">
    <property type="component" value="Chromosome"/>
</dbReference>
<evidence type="ECO:0000259" key="12">
    <source>
        <dbReference type="PROSITE" id="PS50885"/>
    </source>
</evidence>
<protein>
    <submittedName>
        <fullName evidence="13">HAMP domain-containing protein</fullName>
    </submittedName>
</protein>
<dbReference type="Pfam" id="PF02743">
    <property type="entry name" value="dCache_1"/>
    <property type="match status" value="1"/>
</dbReference>
<dbReference type="GO" id="GO:0005886">
    <property type="term" value="C:plasma membrane"/>
    <property type="evidence" value="ECO:0007669"/>
    <property type="project" value="UniProtKB-SubCell"/>
</dbReference>
<dbReference type="InterPro" id="IPR033479">
    <property type="entry name" value="dCache_1"/>
</dbReference>
<dbReference type="InterPro" id="IPR051310">
    <property type="entry name" value="MCP_chemotaxis"/>
</dbReference>
<dbReference type="RefSeq" id="WP_162664259.1">
    <property type="nucleotide sequence ID" value="NZ_CP048020.1"/>
</dbReference>
<dbReference type="Pfam" id="PF00672">
    <property type="entry name" value="HAMP"/>
    <property type="match status" value="1"/>
</dbReference>
<evidence type="ECO:0000256" key="5">
    <source>
        <dbReference type="ARBA" id="ARBA00022989"/>
    </source>
</evidence>
<dbReference type="AlphaFoldDB" id="A0A6P1Y353"/>
<dbReference type="SUPFAM" id="SSF58104">
    <property type="entry name" value="Methyl-accepting chemotaxis protein (MCP) signaling domain"/>
    <property type="match status" value="2"/>
</dbReference>
<dbReference type="InterPro" id="IPR004089">
    <property type="entry name" value="MCPsignal_dom"/>
</dbReference>
<keyword evidence="5 10" id="KW-1133">Transmembrane helix</keyword>
<keyword evidence="3" id="KW-0145">Chemotaxis</keyword>
<accession>A0A6P1Y353</accession>
<evidence type="ECO:0000256" key="9">
    <source>
        <dbReference type="SAM" id="Coils"/>
    </source>
</evidence>
<keyword evidence="8" id="KW-0807">Transducer</keyword>
<dbReference type="GO" id="GO:0007165">
    <property type="term" value="P:signal transduction"/>
    <property type="evidence" value="ECO:0007669"/>
    <property type="project" value="UniProtKB-KW"/>
</dbReference>
<proteinExistence type="inferred from homology"/>
<dbReference type="PANTHER" id="PTHR43531">
    <property type="entry name" value="PROTEIN ICFG"/>
    <property type="match status" value="1"/>
</dbReference>
<dbReference type="InterPro" id="IPR003660">
    <property type="entry name" value="HAMP_dom"/>
</dbReference>
<dbReference type="PROSITE" id="PS50111">
    <property type="entry name" value="CHEMOTAXIS_TRANSDUC_2"/>
    <property type="match status" value="1"/>
</dbReference>
<evidence type="ECO:0000256" key="8">
    <source>
        <dbReference type="PROSITE-ProRule" id="PRU00284"/>
    </source>
</evidence>
<keyword evidence="4 10" id="KW-0812">Transmembrane</keyword>
<dbReference type="SMART" id="SM00304">
    <property type="entry name" value="HAMP"/>
    <property type="match status" value="1"/>
</dbReference>
<dbReference type="Pfam" id="PF00015">
    <property type="entry name" value="MCPsignal"/>
    <property type="match status" value="1"/>
</dbReference>
<comment type="similarity">
    <text evidence="7">Belongs to the methyl-accepting chemotaxis (MCP) protein family.</text>
</comment>
<dbReference type="SMART" id="SM00283">
    <property type="entry name" value="MA"/>
    <property type="match status" value="1"/>
</dbReference>
<feature type="domain" description="Methyl-accepting transducer" evidence="11">
    <location>
        <begin position="409"/>
        <end position="631"/>
    </location>
</feature>
<dbReference type="PROSITE" id="PS50885">
    <property type="entry name" value="HAMP"/>
    <property type="match status" value="1"/>
</dbReference>
<dbReference type="Gene3D" id="3.30.450.20">
    <property type="entry name" value="PAS domain"/>
    <property type="match status" value="1"/>
</dbReference>
<dbReference type="PANTHER" id="PTHR43531:SF11">
    <property type="entry name" value="METHYL-ACCEPTING CHEMOTAXIS PROTEIN 3"/>
    <property type="match status" value="1"/>
</dbReference>
<sequence length="696" mass="75312">MKKQLGLQKRLIIIFAIFIVTVSILQTVLAGSIVRRAITAKVMELLQNKATTTAEKIDHEIEDLSFWLEGVADTPVLFDESLTIQQRLQEIDFLIKRQPSVKNYGMAGMDGNLIRADGSSFFCGDQPWYNTVMSGTPFLSEPFQAGKDVFLISYAIPMYDKDKRISGFFSIDIDGQYLSDICKTVTVGAGGSVFIVGTSRRVIGDTDFSRVTAKTSISEAAKTDKDMASLSVLVESVFSSDDVVNGSGSYNGEAQFVVGKKMKTGWVVMLRAPAKEFLSDVRILNRWMYLIGIAMLLIAALVVYWLSRRIISPIVRVAAALKDIAQGEGDLTVSLPVTGLDEIRNLSEYFNQTIGKIRTAIQSVDKNAGAMTKIGDELAQNMSETAGAANEISTHIEDVKRKIFTQASSVTETSATIEEIIQTIKQLNTSIATQAASVSESSSAIEEMVANIASITKTLERTDESIKSLASATSDGKETLHSSNAITQKIAEESGSLIEASGVIQHIASQTNLLAMNAAIEAAHAGEAGKGFAVVADEIRKLAEDSATQGKTITTTLKQFGTEIESLSNSAQSVEEKFNAIFNLSEQVKMMSNQLTEAMREQENASREVLTAIKNINTVTVEVNSGSAEMLKGGEKAAKEMAILDDLTRVITGSMDEMTSGASYINTSVQEVNQITQRNKESIAGLAAEVSKFKVN</sequence>
<evidence type="ECO:0000256" key="10">
    <source>
        <dbReference type="SAM" id="Phobius"/>
    </source>
</evidence>
<evidence type="ECO:0000256" key="7">
    <source>
        <dbReference type="ARBA" id="ARBA00029447"/>
    </source>
</evidence>
<evidence type="ECO:0000313" key="14">
    <source>
        <dbReference type="Proteomes" id="UP000464374"/>
    </source>
</evidence>
<evidence type="ECO:0000313" key="13">
    <source>
        <dbReference type="EMBL" id="QHX43955.1"/>
    </source>
</evidence>